<dbReference type="Proteomes" id="UP000095751">
    <property type="component" value="Unassembled WGS sequence"/>
</dbReference>
<keyword evidence="3" id="KW-1185">Reference proteome</keyword>
<dbReference type="OrthoDB" id="46797at2759"/>
<dbReference type="AlphaFoldDB" id="A0A1E7EYJ1"/>
<feature type="compositionally biased region" description="Basic and acidic residues" evidence="1">
    <location>
        <begin position="166"/>
        <end position="176"/>
    </location>
</feature>
<dbReference type="KEGG" id="fcy:FRACYDRAFT_271009"/>
<feature type="non-terminal residue" evidence="2">
    <location>
        <position position="223"/>
    </location>
</feature>
<proteinExistence type="predicted"/>
<name>A0A1E7EYJ1_9STRA</name>
<evidence type="ECO:0000313" key="3">
    <source>
        <dbReference type="Proteomes" id="UP000095751"/>
    </source>
</evidence>
<reference evidence="2 3" key="1">
    <citation type="submission" date="2016-09" db="EMBL/GenBank/DDBJ databases">
        <title>Extensive genetic diversity and differential bi-allelic expression allows diatom success in the polar Southern Ocean.</title>
        <authorList>
            <consortium name="DOE Joint Genome Institute"/>
            <person name="Mock T."/>
            <person name="Otillar R.P."/>
            <person name="Strauss J."/>
            <person name="Dupont C."/>
            <person name="Frickenhaus S."/>
            <person name="Maumus F."/>
            <person name="Mcmullan M."/>
            <person name="Sanges R."/>
            <person name="Schmutz J."/>
            <person name="Toseland A."/>
            <person name="Valas R."/>
            <person name="Veluchamy A."/>
            <person name="Ward B.J."/>
            <person name="Allen A."/>
            <person name="Barry K."/>
            <person name="Falciatore A."/>
            <person name="Ferrante M."/>
            <person name="Fortunato A.E."/>
            <person name="Gloeckner G."/>
            <person name="Gruber A."/>
            <person name="Hipkin R."/>
            <person name="Janech M."/>
            <person name="Kroth P."/>
            <person name="Leese F."/>
            <person name="Lindquist E."/>
            <person name="Lyon B.R."/>
            <person name="Martin J."/>
            <person name="Mayer C."/>
            <person name="Parker M."/>
            <person name="Quesneville H."/>
            <person name="Raymond J."/>
            <person name="Uhlig C."/>
            <person name="Valentin K.U."/>
            <person name="Worden A.Z."/>
            <person name="Armbrust E.V."/>
            <person name="Bowler C."/>
            <person name="Green B."/>
            <person name="Moulton V."/>
            <person name="Van Oosterhout C."/>
            <person name="Grigoriev I."/>
        </authorList>
    </citation>
    <scope>NUCLEOTIDE SEQUENCE [LARGE SCALE GENOMIC DNA]</scope>
    <source>
        <strain evidence="2 3">CCMP1102</strain>
    </source>
</reference>
<evidence type="ECO:0000313" key="2">
    <source>
        <dbReference type="EMBL" id="OEU10875.1"/>
    </source>
</evidence>
<feature type="compositionally biased region" description="Low complexity" evidence="1">
    <location>
        <begin position="15"/>
        <end position="27"/>
    </location>
</feature>
<accession>A0A1E7EYJ1</accession>
<feature type="region of interest" description="Disordered" evidence="1">
    <location>
        <begin position="1"/>
        <end position="87"/>
    </location>
</feature>
<organism evidence="2 3">
    <name type="scientific">Fragilariopsis cylindrus CCMP1102</name>
    <dbReference type="NCBI Taxonomy" id="635003"/>
    <lineage>
        <taxon>Eukaryota</taxon>
        <taxon>Sar</taxon>
        <taxon>Stramenopiles</taxon>
        <taxon>Ochrophyta</taxon>
        <taxon>Bacillariophyta</taxon>
        <taxon>Bacillariophyceae</taxon>
        <taxon>Bacillariophycidae</taxon>
        <taxon>Bacillariales</taxon>
        <taxon>Bacillariaceae</taxon>
        <taxon>Fragilariopsis</taxon>
    </lineage>
</organism>
<sequence length="223" mass="25096">MISNLSSRFLGRGGNNNNNENSYPNNGIKRQGRRLTSLSDDDDDDDSLDNNDDDVDDDSNSVHTVETVEPPPPLLTAADSKSKKKSTQLFINGSSTAKRDIKLGTNDITKTSIYAKNVIIDHKIAIKLLELIRGDNRSWESIAVDILRQKKVRWESIKLDNNCSSYDHHKEQDTHQDLQQQQHQGSGSANSNINYFELILSNIINIDNCTHLHLSNMKSYTIS</sequence>
<dbReference type="InParanoid" id="A0A1E7EYJ1"/>
<protein>
    <submittedName>
        <fullName evidence="2">Uncharacterized protein</fullName>
    </submittedName>
</protein>
<feature type="region of interest" description="Disordered" evidence="1">
    <location>
        <begin position="165"/>
        <end position="188"/>
    </location>
</feature>
<evidence type="ECO:0000256" key="1">
    <source>
        <dbReference type="SAM" id="MobiDB-lite"/>
    </source>
</evidence>
<feature type="compositionally biased region" description="Acidic residues" evidence="1">
    <location>
        <begin position="39"/>
        <end position="59"/>
    </location>
</feature>
<dbReference type="EMBL" id="KV784370">
    <property type="protein sequence ID" value="OEU10875.1"/>
    <property type="molecule type" value="Genomic_DNA"/>
</dbReference>
<gene>
    <name evidence="2" type="ORF">FRACYDRAFT_271009</name>
</gene>